<feature type="region of interest" description="Disordered" evidence="1">
    <location>
        <begin position="26"/>
        <end position="51"/>
    </location>
</feature>
<feature type="compositionally biased region" description="Low complexity" evidence="1">
    <location>
        <begin position="41"/>
        <end position="51"/>
    </location>
</feature>
<dbReference type="EMBL" id="JACAGB010000015">
    <property type="protein sequence ID" value="KAF6322483.1"/>
    <property type="molecule type" value="Genomic_DNA"/>
</dbReference>
<protein>
    <submittedName>
        <fullName evidence="2">Uncharacterized protein</fullName>
    </submittedName>
</protein>
<accession>A0A7J7VBE7</accession>
<evidence type="ECO:0000256" key="1">
    <source>
        <dbReference type="SAM" id="MobiDB-lite"/>
    </source>
</evidence>
<gene>
    <name evidence="2" type="ORF">mPipKuh1_008484</name>
</gene>
<reference evidence="2 3" key="1">
    <citation type="journal article" date="2020" name="Nature">
        <title>Six reference-quality genomes reveal evolution of bat adaptations.</title>
        <authorList>
            <person name="Jebb D."/>
            <person name="Huang Z."/>
            <person name="Pippel M."/>
            <person name="Hughes G.M."/>
            <person name="Lavrichenko K."/>
            <person name="Devanna P."/>
            <person name="Winkler S."/>
            <person name="Jermiin L.S."/>
            <person name="Skirmuntt E.C."/>
            <person name="Katzourakis A."/>
            <person name="Burkitt-Gray L."/>
            <person name="Ray D.A."/>
            <person name="Sullivan K.A.M."/>
            <person name="Roscito J.G."/>
            <person name="Kirilenko B.M."/>
            <person name="Davalos L.M."/>
            <person name="Corthals A.P."/>
            <person name="Power M.L."/>
            <person name="Jones G."/>
            <person name="Ransome R.D."/>
            <person name="Dechmann D.K.N."/>
            <person name="Locatelli A.G."/>
            <person name="Puechmaille S.J."/>
            <person name="Fedrigo O."/>
            <person name="Jarvis E.D."/>
            <person name="Hiller M."/>
            <person name="Vernes S.C."/>
            <person name="Myers E.W."/>
            <person name="Teeling E.C."/>
        </authorList>
    </citation>
    <scope>NUCLEOTIDE SEQUENCE [LARGE SCALE GENOMIC DNA]</scope>
    <source>
        <strain evidence="2">MPipKuh1</strain>
        <tissue evidence="2">Flight muscle</tissue>
    </source>
</reference>
<evidence type="ECO:0000313" key="3">
    <source>
        <dbReference type="Proteomes" id="UP000558488"/>
    </source>
</evidence>
<dbReference type="AlphaFoldDB" id="A0A7J7VBE7"/>
<proteinExistence type="predicted"/>
<name>A0A7J7VBE7_PIPKU</name>
<keyword evidence="3" id="KW-1185">Reference proteome</keyword>
<evidence type="ECO:0000313" key="2">
    <source>
        <dbReference type="EMBL" id="KAF6322483.1"/>
    </source>
</evidence>
<organism evidence="2 3">
    <name type="scientific">Pipistrellus kuhlii</name>
    <name type="common">Kuhl's pipistrelle</name>
    <dbReference type="NCBI Taxonomy" id="59472"/>
    <lineage>
        <taxon>Eukaryota</taxon>
        <taxon>Metazoa</taxon>
        <taxon>Chordata</taxon>
        <taxon>Craniata</taxon>
        <taxon>Vertebrata</taxon>
        <taxon>Euteleostomi</taxon>
        <taxon>Mammalia</taxon>
        <taxon>Eutheria</taxon>
        <taxon>Laurasiatheria</taxon>
        <taxon>Chiroptera</taxon>
        <taxon>Yangochiroptera</taxon>
        <taxon>Vespertilionidae</taxon>
        <taxon>Pipistrellus</taxon>
    </lineage>
</organism>
<dbReference type="Proteomes" id="UP000558488">
    <property type="component" value="Unassembled WGS sequence"/>
</dbReference>
<comment type="caution">
    <text evidence="2">The sequence shown here is derived from an EMBL/GenBank/DDBJ whole genome shotgun (WGS) entry which is preliminary data.</text>
</comment>
<sequence length="137" mass="14616">MKIHGLDGEVPQCGLSPFIVWDPPGVRRNPEIRGRQHPHHTSAAATAGSTSLGQSWETGQLPYEAFLCLGHRLGSHHPRLACALGQPWAVRGMRGLCNSGGRHAEWSDLPGKAPDAPVGLTGCRHLVAVGAVILVWV</sequence>